<protein>
    <submittedName>
        <fullName evidence="2">Beta-lactamase</fullName>
    </submittedName>
</protein>
<name>A0A0G4K719_9SPIR</name>
<dbReference type="PANTHER" id="PTHR42663:SF6">
    <property type="entry name" value="HYDROLASE C777.06C-RELATED"/>
    <property type="match status" value="1"/>
</dbReference>
<accession>A0A0G4K719</accession>
<sequence>MRITFLGTGTSDGVPMIGCKCKVCRSKDKRDKRTRSSILIRHNDKNYIVDTSADFRAQMLREKVDSLEAVFYTHSHADHTSGIVDLRSLNFIMHTAIDCYGNKDTMDNLREKYDFFFNPVQLGGGLPQVVFHHIESEMMFDDIKVTPISVKHGVLNILGYRFNNFTYITDASYISDESLKLIEGTEILVLNGLRYRQHHTHLSLQESVNIADKLGVKKAYFTHMTHDVLHKNLEKELPPNMYPAYDGLSIEV</sequence>
<dbReference type="PANTHER" id="PTHR42663">
    <property type="entry name" value="HYDROLASE C777.06C-RELATED-RELATED"/>
    <property type="match status" value="1"/>
</dbReference>
<dbReference type="EMBL" id="CVLB01000001">
    <property type="protein sequence ID" value="CRF33298.1"/>
    <property type="molecule type" value="Genomic_DNA"/>
</dbReference>
<dbReference type="SMART" id="SM00849">
    <property type="entry name" value="Lactamase_B"/>
    <property type="match status" value="1"/>
</dbReference>
<dbReference type="Proteomes" id="UP000043763">
    <property type="component" value="Unassembled WGS sequence"/>
</dbReference>
<gene>
    <name evidence="2" type="ORF">BRSU_1356</name>
</gene>
<proteinExistence type="predicted"/>
<feature type="domain" description="Metallo-beta-lactamase" evidence="1">
    <location>
        <begin position="34"/>
        <end position="223"/>
    </location>
</feature>
<dbReference type="AlphaFoldDB" id="A0A0G4K719"/>
<dbReference type="InterPro" id="IPR001279">
    <property type="entry name" value="Metallo-B-lactamas"/>
</dbReference>
<organism evidence="2 3">
    <name type="scientific">Brachyspira suanatina</name>
    <dbReference type="NCBI Taxonomy" id="381802"/>
    <lineage>
        <taxon>Bacteria</taxon>
        <taxon>Pseudomonadati</taxon>
        <taxon>Spirochaetota</taxon>
        <taxon>Spirochaetia</taxon>
        <taxon>Brachyspirales</taxon>
        <taxon>Brachyspiraceae</taxon>
        <taxon>Brachyspira</taxon>
    </lineage>
</organism>
<dbReference type="OrthoDB" id="9800940at2"/>
<dbReference type="RefSeq" id="WP_048594506.1">
    <property type="nucleotide sequence ID" value="NZ_CVLB01000001.1"/>
</dbReference>
<dbReference type="Pfam" id="PF12706">
    <property type="entry name" value="Lactamase_B_2"/>
    <property type="match status" value="1"/>
</dbReference>
<evidence type="ECO:0000313" key="2">
    <source>
        <dbReference type="EMBL" id="CRF33298.1"/>
    </source>
</evidence>
<reference evidence="3" key="1">
    <citation type="submission" date="2015-04" db="EMBL/GenBank/DDBJ databases">
        <authorList>
            <person name="Mushtaq Mamoona"/>
        </authorList>
    </citation>
    <scope>NUCLEOTIDE SEQUENCE [LARGE SCALE GENOMIC DNA]</scope>
    <source>
        <strain evidence="3">AN4859/03</strain>
    </source>
</reference>
<evidence type="ECO:0000259" key="1">
    <source>
        <dbReference type="SMART" id="SM00849"/>
    </source>
</evidence>
<dbReference type="InterPro" id="IPR036866">
    <property type="entry name" value="RibonucZ/Hydroxyglut_hydro"/>
</dbReference>
<dbReference type="Gene3D" id="3.60.15.10">
    <property type="entry name" value="Ribonuclease Z/Hydroxyacylglutathione hydrolase-like"/>
    <property type="match status" value="1"/>
</dbReference>
<dbReference type="CDD" id="cd16279">
    <property type="entry name" value="metallo-hydrolase-like_MBL-fold"/>
    <property type="match status" value="1"/>
</dbReference>
<evidence type="ECO:0000313" key="3">
    <source>
        <dbReference type="Proteomes" id="UP000043763"/>
    </source>
</evidence>
<keyword evidence="3" id="KW-1185">Reference proteome</keyword>
<dbReference type="SUPFAM" id="SSF56281">
    <property type="entry name" value="Metallo-hydrolase/oxidoreductase"/>
    <property type="match status" value="1"/>
</dbReference>